<dbReference type="PANTHER" id="PTHR43031">
    <property type="entry name" value="FAD-DEPENDENT OXIDOREDUCTASE"/>
    <property type="match status" value="1"/>
</dbReference>
<dbReference type="EMBL" id="CP126446">
    <property type="protein sequence ID" value="WIF97291.1"/>
    <property type="molecule type" value="Genomic_DNA"/>
</dbReference>
<evidence type="ECO:0000313" key="3">
    <source>
        <dbReference type="Proteomes" id="UP001236652"/>
    </source>
</evidence>
<dbReference type="InterPro" id="IPR036873">
    <property type="entry name" value="Rhodanese-like_dom_sf"/>
</dbReference>
<name>A0ABY8UX22_9BACI</name>
<dbReference type="SUPFAM" id="SSF52821">
    <property type="entry name" value="Rhodanese/Cell cycle control phosphatase"/>
    <property type="match status" value="1"/>
</dbReference>
<organism evidence="2 3">
    <name type="scientific">Pontibacillus chungwhensis</name>
    <dbReference type="NCBI Taxonomy" id="265426"/>
    <lineage>
        <taxon>Bacteria</taxon>
        <taxon>Bacillati</taxon>
        <taxon>Bacillota</taxon>
        <taxon>Bacilli</taxon>
        <taxon>Bacillales</taxon>
        <taxon>Bacillaceae</taxon>
        <taxon>Pontibacillus</taxon>
    </lineage>
</organism>
<reference evidence="2 3" key="1">
    <citation type="submission" date="2023-05" db="EMBL/GenBank/DDBJ databases">
        <title>Comparative genomics reveals the evidence of polycyclic aromatic hydrocarbons degradation in moderately halophilic genus Pontibacillus.</title>
        <authorList>
            <person name="Yang H."/>
            <person name="Qian Z."/>
        </authorList>
    </citation>
    <scope>NUCLEOTIDE SEQUENCE [LARGE SCALE GENOMIC DNA]</scope>
    <source>
        <strain evidence="3">HN14</strain>
    </source>
</reference>
<keyword evidence="3" id="KW-1185">Reference proteome</keyword>
<dbReference type="Proteomes" id="UP001236652">
    <property type="component" value="Chromosome"/>
</dbReference>
<evidence type="ECO:0000259" key="1">
    <source>
        <dbReference type="PROSITE" id="PS50206"/>
    </source>
</evidence>
<sequence length="101" mass="11482">MYEVQELTASELEVMLKNNVRTHIIDVREYEEVAQGMIPSAKHIPLQQIPDSLNYFHKDQEYIIVCRAGVRSMNACLYLAQHGFTATNLAGGMLDWNGEVI</sequence>
<evidence type="ECO:0000313" key="2">
    <source>
        <dbReference type="EMBL" id="WIF97291.1"/>
    </source>
</evidence>
<feature type="domain" description="Rhodanese" evidence="1">
    <location>
        <begin position="18"/>
        <end position="101"/>
    </location>
</feature>
<dbReference type="SMART" id="SM00450">
    <property type="entry name" value="RHOD"/>
    <property type="match status" value="1"/>
</dbReference>
<protein>
    <submittedName>
        <fullName evidence="2">Rhodanese-like domain-containing protein</fullName>
    </submittedName>
</protein>
<dbReference type="Pfam" id="PF00581">
    <property type="entry name" value="Rhodanese"/>
    <property type="match status" value="1"/>
</dbReference>
<accession>A0ABY8UX22</accession>
<dbReference type="InterPro" id="IPR050229">
    <property type="entry name" value="GlpE_sulfurtransferase"/>
</dbReference>
<dbReference type="RefSeq" id="WP_231418762.1">
    <property type="nucleotide sequence ID" value="NZ_CP126446.1"/>
</dbReference>
<gene>
    <name evidence="2" type="ORF">QNI29_16355</name>
</gene>
<dbReference type="PROSITE" id="PS50206">
    <property type="entry name" value="RHODANESE_3"/>
    <property type="match status" value="1"/>
</dbReference>
<proteinExistence type="predicted"/>
<dbReference type="CDD" id="cd00158">
    <property type="entry name" value="RHOD"/>
    <property type="match status" value="1"/>
</dbReference>
<dbReference type="InterPro" id="IPR001763">
    <property type="entry name" value="Rhodanese-like_dom"/>
</dbReference>
<dbReference type="Gene3D" id="3.40.250.10">
    <property type="entry name" value="Rhodanese-like domain"/>
    <property type="match status" value="1"/>
</dbReference>
<dbReference type="PANTHER" id="PTHR43031:SF17">
    <property type="entry name" value="SULFURTRANSFERASE YTWF-RELATED"/>
    <property type="match status" value="1"/>
</dbReference>